<evidence type="ECO:0000259" key="5">
    <source>
        <dbReference type="PROSITE" id="PS50977"/>
    </source>
</evidence>
<feature type="domain" description="HTH tetR-type" evidence="5">
    <location>
        <begin position="20"/>
        <end position="80"/>
    </location>
</feature>
<dbReference type="STRING" id="1210090.GCA_001613185_01972"/>
<dbReference type="InterPro" id="IPR001647">
    <property type="entry name" value="HTH_TetR"/>
</dbReference>
<dbReference type="Gene3D" id="1.10.10.60">
    <property type="entry name" value="Homeodomain-like"/>
    <property type="match status" value="1"/>
</dbReference>
<dbReference type="Pfam" id="PF00440">
    <property type="entry name" value="TetR_N"/>
    <property type="match status" value="1"/>
</dbReference>
<proteinExistence type="predicted"/>
<dbReference type="Gene3D" id="1.10.357.10">
    <property type="entry name" value="Tetracycline Repressor, domain 2"/>
    <property type="match status" value="1"/>
</dbReference>
<evidence type="ECO:0000256" key="4">
    <source>
        <dbReference type="PROSITE-ProRule" id="PRU00335"/>
    </source>
</evidence>
<dbReference type="GO" id="GO:0003700">
    <property type="term" value="F:DNA-binding transcription factor activity"/>
    <property type="evidence" value="ECO:0007669"/>
    <property type="project" value="TreeGrafter"/>
</dbReference>
<dbReference type="PANTHER" id="PTHR30055">
    <property type="entry name" value="HTH-TYPE TRANSCRIPTIONAL REGULATOR RUTR"/>
    <property type="match status" value="1"/>
</dbReference>
<evidence type="ECO:0000256" key="3">
    <source>
        <dbReference type="ARBA" id="ARBA00023163"/>
    </source>
</evidence>
<dbReference type="PROSITE" id="PS50977">
    <property type="entry name" value="HTH_TETR_2"/>
    <property type="match status" value="1"/>
</dbReference>
<keyword evidence="7" id="KW-1185">Reference proteome</keyword>
<dbReference type="SUPFAM" id="SSF46689">
    <property type="entry name" value="Homeodomain-like"/>
    <property type="match status" value="1"/>
</dbReference>
<dbReference type="PRINTS" id="PR00455">
    <property type="entry name" value="HTHTETR"/>
</dbReference>
<dbReference type="InterPro" id="IPR041347">
    <property type="entry name" value="MftR_C"/>
</dbReference>
<evidence type="ECO:0000256" key="2">
    <source>
        <dbReference type="ARBA" id="ARBA00023125"/>
    </source>
</evidence>
<keyword evidence="1" id="KW-0805">Transcription regulation</keyword>
<dbReference type="GO" id="GO:0000976">
    <property type="term" value="F:transcription cis-regulatory region binding"/>
    <property type="evidence" value="ECO:0007669"/>
    <property type="project" value="TreeGrafter"/>
</dbReference>
<keyword evidence="3" id="KW-0804">Transcription</keyword>
<keyword evidence="2 4" id="KW-0238">DNA-binding</keyword>
<protein>
    <submittedName>
        <fullName evidence="6">TetR family transcriptional regulator</fullName>
    </submittedName>
</protein>
<organism evidence="6 7">
    <name type="scientific">Nocardia puris</name>
    <dbReference type="NCBI Taxonomy" id="208602"/>
    <lineage>
        <taxon>Bacteria</taxon>
        <taxon>Bacillati</taxon>
        <taxon>Actinomycetota</taxon>
        <taxon>Actinomycetes</taxon>
        <taxon>Mycobacteriales</taxon>
        <taxon>Nocardiaceae</taxon>
        <taxon>Nocardia</taxon>
    </lineage>
</organism>
<dbReference type="PANTHER" id="PTHR30055:SF238">
    <property type="entry name" value="MYCOFACTOCIN BIOSYNTHESIS TRANSCRIPTIONAL REGULATOR MFTR-RELATED"/>
    <property type="match status" value="1"/>
</dbReference>
<evidence type="ECO:0000256" key="1">
    <source>
        <dbReference type="ARBA" id="ARBA00023015"/>
    </source>
</evidence>
<dbReference type="AlphaFoldDB" id="A0A366DHM8"/>
<dbReference type="Pfam" id="PF17754">
    <property type="entry name" value="TetR_C_14"/>
    <property type="match status" value="1"/>
</dbReference>
<dbReference type="InterPro" id="IPR009057">
    <property type="entry name" value="Homeodomain-like_sf"/>
</dbReference>
<sequence>MRDNAGMSTAPLSLRDRKKQRTRRAIADAALRLFAERGYDAVTVADVAAAAEVGTRTLHRYYSAKEELLFAEDDELRAELAELLAARPRDETVEATLGAVVGPLTARFADHLDALRVRDAIIAAHPALRARDLAKRAAIEELLAAHLASRTGGDRRDVGARLWAKVGLAVFFAGYETWLERGGDLAARVLEARTALLDGLAAG</sequence>
<feature type="DNA-binding region" description="H-T-H motif" evidence="4">
    <location>
        <begin position="43"/>
        <end position="62"/>
    </location>
</feature>
<dbReference type="InterPro" id="IPR050109">
    <property type="entry name" value="HTH-type_TetR-like_transc_reg"/>
</dbReference>
<evidence type="ECO:0000313" key="6">
    <source>
        <dbReference type="EMBL" id="RBO89506.1"/>
    </source>
</evidence>
<comment type="caution">
    <text evidence="6">The sequence shown here is derived from an EMBL/GenBank/DDBJ whole genome shotgun (WGS) entry which is preliminary data.</text>
</comment>
<gene>
    <name evidence="6" type="ORF">DFR74_107184</name>
</gene>
<name>A0A366DHM8_9NOCA</name>
<reference evidence="6 7" key="1">
    <citation type="submission" date="2018-06" db="EMBL/GenBank/DDBJ databases">
        <title>Genomic Encyclopedia of Type Strains, Phase IV (KMG-IV): sequencing the most valuable type-strain genomes for metagenomic binning, comparative biology and taxonomic classification.</title>
        <authorList>
            <person name="Goeker M."/>
        </authorList>
    </citation>
    <scope>NUCLEOTIDE SEQUENCE [LARGE SCALE GENOMIC DNA]</scope>
    <source>
        <strain evidence="6 7">DSM 44599</strain>
    </source>
</reference>
<dbReference type="Proteomes" id="UP000252586">
    <property type="component" value="Unassembled WGS sequence"/>
</dbReference>
<evidence type="ECO:0000313" key="7">
    <source>
        <dbReference type="Proteomes" id="UP000252586"/>
    </source>
</evidence>
<dbReference type="EMBL" id="QNRE01000007">
    <property type="protein sequence ID" value="RBO89506.1"/>
    <property type="molecule type" value="Genomic_DNA"/>
</dbReference>
<accession>A0A366DHM8</accession>